<organism evidence="1 2">
    <name type="scientific">Zalaria obscura</name>
    <dbReference type="NCBI Taxonomy" id="2024903"/>
    <lineage>
        <taxon>Eukaryota</taxon>
        <taxon>Fungi</taxon>
        <taxon>Dikarya</taxon>
        <taxon>Ascomycota</taxon>
        <taxon>Pezizomycotina</taxon>
        <taxon>Dothideomycetes</taxon>
        <taxon>Dothideomycetidae</taxon>
        <taxon>Dothideales</taxon>
        <taxon>Zalariaceae</taxon>
        <taxon>Zalaria</taxon>
    </lineage>
</organism>
<accession>A0ACC3S639</accession>
<evidence type="ECO:0000313" key="1">
    <source>
        <dbReference type="EMBL" id="KAK8194250.1"/>
    </source>
</evidence>
<sequence>MCIVSRSITLGILIDPLHAQKNAFEERLYRQSSVAACLLCYHWSTVYTPLVFQASESGIVVIHSKESPISNFLCRLSGQACLLNTGILCGVLGARVASALARLTRTFACLTTTVANGVTLLVDLLHVGRLWSGVRGLLVWVLRAV</sequence>
<comment type="caution">
    <text evidence="1">The sequence shown here is derived from an EMBL/GenBank/DDBJ whole genome shotgun (WGS) entry which is preliminary data.</text>
</comment>
<evidence type="ECO:0000313" key="2">
    <source>
        <dbReference type="Proteomes" id="UP001320706"/>
    </source>
</evidence>
<dbReference type="EMBL" id="JAMKPW020000043">
    <property type="protein sequence ID" value="KAK8194250.1"/>
    <property type="molecule type" value="Genomic_DNA"/>
</dbReference>
<reference evidence="1" key="1">
    <citation type="submission" date="2024-02" db="EMBL/GenBank/DDBJ databases">
        <title>Metagenome Assembled Genome of Zalaria obscura JY119.</title>
        <authorList>
            <person name="Vighnesh L."/>
            <person name="Jagadeeshwari U."/>
            <person name="Venkata Ramana C."/>
            <person name="Sasikala C."/>
        </authorList>
    </citation>
    <scope>NUCLEOTIDE SEQUENCE</scope>
    <source>
        <strain evidence="1">JY119</strain>
    </source>
</reference>
<dbReference type="Proteomes" id="UP001320706">
    <property type="component" value="Unassembled WGS sequence"/>
</dbReference>
<proteinExistence type="predicted"/>
<name>A0ACC3S639_9PEZI</name>
<protein>
    <submittedName>
        <fullName evidence="1">Uncharacterized protein</fullName>
    </submittedName>
</protein>
<keyword evidence="2" id="KW-1185">Reference proteome</keyword>
<gene>
    <name evidence="1" type="ORF">M8818_007438</name>
</gene>